<evidence type="ECO:0000256" key="5">
    <source>
        <dbReference type="SAM" id="SignalP"/>
    </source>
</evidence>
<comment type="similarity">
    <text evidence="2">Belongs to the glycosyl hydrolase 17 family.</text>
</comment>
<dbReference type="GO" id="GO:0009986">
    <property type="term" value="C:cell surface"/>
    <property type="evidence" value="ECO:0007669"/>
    <property type="project" value="TreeGrafter"/>
</dbReference>
<protein>
    <submittedName>
        <fullName evidence="6">Cell surface mannoprotein mp65</fullName>
        <ecNumber evidence="6">3.2.1.58</ecNumber>
    </submittedName>
</protein>
<comment type="subcellular location">
    <subcellularLocation>
        <location evidence="1">Cell envelope</location>
    </subcellularLocation>
</comment>
<evidence type="ECO:0000256" key="4">
    <source>
        <dbReference type="SAM" id="MobiDB-lite"/>
    </source>
</evidence>
<dbReference type="InterPro" id="IPR017853">
    <property type="entry name" value="GH"/>
</dbReference>
<keyword evidence="3 6" id="KW-0378">Hydrolase</keyword>
<evidence type="ECO:0000313" key="6">
    <source>
        <dbReference type="EMBL" id="KAJ8988386.1"/>
    </source>
</evidence>
<accession>A0AAN6EN53</accession>
<dbReference type="EMBL" id="JAJGCB010000018">
    <property type="protein sequence ID" value="KAJ8988386.1"/>
    <property type="molecule type" value="Genomic_DNA"/>
</dbReference>
<gene>
    <name evidence="6" type="primary">MP65</name>
    <name evidence="6" type="ORF">HRR80_007418</name>
</gene>
<dbReference type="GO" id="GO:0042973">
    <property type="term" value="F:glucan endo-1,3-beta-D-glucosidase activity"/>
    <property type="evidence" value="ECO:0007669"/>
    <property type="project" value="TreeGrafter"/>
</dbReference>
<organism evidence="6 7">
    <name type="scientific">Exophiala dermatitidis</name>
    <name type="common">Black yeast-like fungus</name>
    <name type="synonym">Wangiella dermatitidis</name>
    <dbReference type="NCBI Taxonomy" id="5970"/>
    <lineage>
        <taxon>Eukaryota</taxon>
        <taxon>Fungi</taxon>
        <taxon>Dikarya</taxon>
        <taxon>Ascomycota</taxon>
        <taxon>Pezizomycotina</taxon>
        <taxon>Eurotiomycetes</taxon>
        <taxon>Chaetothyriomycetidae</taxon>
        <taxon>Chaetothyriales</taxon>
        <taxon>Herpotrichiellaceae</taxon>
        <taxon>Exophiala</taxon>
    </lineage>
</organism>
<reference evidence="6" key="1">
    <citation type="submission" date="2023-01" db="EMBL/GenBank/DDBJ databases">
        <title>Exophiala dermititidis isolated from Cystic Fibrosis Patient.</title>
        <authorList>
            <person name="Kurbessoian T."/>
            <person name="Crocker A."/>
            <person name="Murante D."/>
            <person name="Hogan D.A."/>
            <person name="Stajich J.E."/>
        </authorList>
    </citation>
    <scope>NUCLEOTIDE SEQUENCE</scope>
    <source>
        <strain evidence="6">Ex8</strain>
    </source>
</reference>
<dbReference type="GO" id="GO:0071555">
    <property type="term" value="P:cell wall organization"/>
    <property type="evidence" value="ECO:0007669"/>
    <property type="project" value="TreeGrafter"/>
</dbReference>
<feature type="chain" id="PRO_5042831892" evidence="5">
    <location>
        <begin position="19"/>
        <end position="437"/>
    </location>
</feature>
<name>A0AAN6EN53_EXODE</name>
<evidence type="ECO:0000256" key="3">
    <source>
        <dbReference type="ARBA" id="ARBA00022801"/>
    </source>
</evidence>
<sequence>MKALVFGLAAVCAQVGLAVPHGPGQQQHHHHVRHAVTDYSTVTDIVTVTAPNAVVWVDQYNNIISTEYRDIPIASATATNTLVISTPVPVAVVPVSSNTVVVPSSQTYNVPTAAASSSYESSAVASSVPISSAPAAVSSVIVPDSSSTAVVSSAPSTQAASTSGSGTGGDKLAHHADGSSADYSGFGICYELIGDSGCKDQTSLNSDFGFLASQGFTKVRTYDIGCDLGVVAAAAASQGLQLIIGLNGIGNVASDLAKLVGMINGNWAPIDTVVIGNEVVNDGGSAAAVVAALAVARPILAAAGFSKNVVAVDTFMAHQQNPSICANSDYCAVNAHAFFDPNTSAPNAGSFVINAASEVASIAGGKQVIITESGWPWQGSPDSLAIPSPANQVSAIASLKTSFSSNPGSLFLFQAFDATYKAPGPFGVEQYFGIFGH</sequence>
<dbReference type="AlphaFoldDB" id="A0AAN6EN53"/>
<evidence type="ECO:0000256" key="1">
    <source>
        <dbReference type="ARBA" id="ARBA00004196"/>
    </source>
</evidence>
<comment type="caution">
    <text evidence="6">The sequence shown here is derived from an EMBL/GenBank/DDBJ whole genome shotgun (WGS) entry which is preliminary data.</text>
</comment>
<keyword evidence="5" id="KW-0732">Signal</keyword>
<dbReference type="SUPFAM" id="SSF51445">
    <property type="entry name" value="(Trans)glycosidases"/>
    <property type="match status" value="1"/>
</dbReference>
<dbReference type="Proteomes" id="UP001161757">
    <property type="component" value="Unassembled WGS sequence"/>
</dbReference>
<dbReference type="EC" id="3.2.1.58" evidence="6"/>
<dbReference type="PANTHER" id="PTHR16631">
    <property type="entry name" value="GLUCAN 1,3-BETA-GLUCOSIDASE"/>
    <property type="match status" value="1"/>
</dbReference>
<evidence type="ECO:0000256" key="2">
    <source>
        <dbReference type="ARBA" id="ARBA00008773"/>
    </source>
</evidence>
<dbReference type="Gene3D" id="3.20.20.80">
    <property type="entry name" value="Glycosidases"/>
    <property type="match status" value="2"/>
</dbReference>
<dbReference type="GO" id="GO:0004338">
    <property type="term" value="F:glucan exo-1,3-beta-glucosidase activity"/>
    <property type="evidence" value="ECO:0007669"/>
    <property type="project" value="UniProtKB-EC"/>
</dbReference>
<feature type="compositionally biased region" description="Low complexity" evidence="4">
    <location>
        <begin position="152"/>
        <end position="164"/>
    </location>
</feature>
<evidence type="ECO:0000313" key="7">
    <source>
        <dbReference type="Proteomes" id="UP001161757"/>
    </source>
</evidence>
<dbReference type="GO" id="GO:0005576">
    <property type="term" value="C:extracellular region"/>
    <property type="evidence" value="ECO:0007669"/>
    <property type="project" value="TreeGrafter"/>
</dbReference>
<dbReference type="InterPro" id="IPR050732">
    <property type="entry name" value="Beta-glucan_modifiers"/>
</dbReference>
<dbReference type="PANTHER" id="PTHR16631:SF14">
    <property type="entry name" value="FAMILY 17 GLUCOSIDASE SCW10-RELATED"/>
    <property type="match status" value="1"/>
</dbReference>
<dbReference type="GO" id="GO:0009277">
    <property type="term" value="C:fungal-type cell wall"/>
    <property type="evidence" value="ECO:0007669"/>
    <property type="project" value="TreeGrafter"/>
</dbReference>
<feature type="signal peptide" evidence="5">
    <location>
        <begin position="1"/>
        <end position="18"/>
    </location>
</feature>
<keyword evidence="6" id="KW-0326">Glycosidase</keyword>
<feature type="region of interest" description="Disordered" evidence="4">
    <location>
        <begin position="152"/>
        <end position="173"/>
    </location>
</feature>
<proteinExistence type="inferred from homology"/>